<dbReference type="Proteomes" id="UP000013086">
    <property type="component" value="Unassembled WGS sequence"/>
</dbReference>
<dbReference type="HOGENOM" id="CLU_978718_0_0_6"/>
<gene>
    <name evidence="1" type="ORF">F994_00472</name>
</gene>
<accession>N8QI85</accession>
<dbReference type="EMBL" id="APOH01000009">
    <property type="protein sequence ID" value="ENU21004.1"/>
    <property type="molecule type" value="Genomic_DNA"/>
</dbReference>
<evidence type="ECO:0000313" key="2">
    <source>
        <dbReference type="Proteomes" id="UP000013086"/>
    </source>
</evidence>
<reference evidence="1 2" key="1">
    <citation type="submission" date="2013-02" db="EMBL/GenBank/DDBJ databases">
        <title>The Genome Sequence of Acinetobacter sp. ANC 3994.</title>
        <authorList>
            <consortium name="The Broad Institute Genome Sequencing Platform"/>
            <consortium name="The Broad Institute Genome Sequencing Center for Infectious Disease"/>
            <person name="Cerqueira G."/>
            <person name="Feldgarden M."/>
            <person name="Courvalin P."/>
            <person name="Perichon B."/>
            <person name="Grillot-Courvalin C."/>
            <person name="Clermont D."/>
            <person name="Rocha E."/>
            <person name="Yoon E.-J."/>
            <person name="Nemec A."/>
            <person name="Walker B."/>
            <person name="Young S.K."/>
            <person name="Zeng Q."/>
            <person name="Gargeya S."/>
            <person name="Fitzgerald M."/>
            <person name="Haas B."/>
            <person name="Abouelleil A."/>
            <person name="Alvarado L."/>
            <person name="Arachchi H.M."/>
            <person name="Berlin A.M."/>
            <person name="Chapman S.B."/>
            <person name="Dewar J."/>
            <person name="Goldberg J."/>
            <person name="Griggs A."/>
            <person name="Gujja S."/>
            <person name="Hansen M."/>
            <person name="Howarth C."/>
            <person name="Imamovic A."/>
            <person name="Larimer J."/>
            <person name="McCowan C."/>
            <person name="Murphy C."/>
            <person name="Neiman D."/>
            <person name="Pearson M."/>
            <person name="Priest M."/>
            <person name="Roberts A."/>
            <person name="Saif S."/>
            <person name="Shea T."/>
            <person name="Sisk P."/>
            <person name="Sykes S."/>
            <person name="Wortman J."/>
            <person name="Nusbaum C."/>
            <person name="Birren B."/>
        </authorList>
    </citation>
    <scope>NUCLEOTIDE SEQUENCE [LARGE SCALE GENOMIC DNA]</scope>
    <source>
        <strain evidence="1 2">ANC 3994</strain>
    </source>
</reference>
<dbReference type="PATRIC" id="fig|1217715.3.peg.441"/>
<dbReference type="RefSeq" id="WP_004650716.1">
    <property type="nucleotide sequence ID" value="NZ_KB849175.1"/>
</dbReference>
<dbReference type="eggNOG" id="COG2230">
    <property type="taxonomic scope" value="Bacteria"/>
</dbReference>
<protein>
    <recommendedName>
        <fullName evidence="3">Methyltransferase domain-containing protein</fullName>
    </recommendedName>
</protein>
<sequence length="276" mass="31139">MKWLQAIRQHFPQHKYAINAKQLGDDAALAWSNLGYWDDAISSYPQACRQLADQLAQAVQLKSADKLLDLGCGQGASLALWQQHYQLQYIEAVELQANCVMQIQQHLPHLVAIHQHSFLNLKQIQFKTAFDVVLCIDAAYHSNLNSFLASVCTVLNAKGRLGFHYLILSEQWSALTALQKQKYNWLLKSADVNLDDLMTQSVLTQTLQRYDFSEIEVVDLSQAVLHGFSHYIQQSPPPQLGLDAVKIQMTAKLCQKLYVDGLVQYVQISAKKNAPS</sequence>
<proteinExistence type="predicted"/>
<organism evidence="1 2">
    <name type="scientific">Acinetobacter bohemicus ANC 3994</name>
    <dbReference type="NCBI Taxonomy" id="1217715"/>
    <lineage>
        <taxon>Bacteria</taxon>
        <taxon>Pseudomonadati</taxon>
        <taxon>Pseudomonadota</taxon>
        <taxon>Gammaproteobacteria</taxon>
        <taxon>Moraxellales</taxon>
        <taxon>Moraxellaceae</taxon>
        <taxon>Acinetobacter</taxon>
    </lineage>
</organism>
<dbReference type="OrthoDB" id="6710536at2"/>
<comment type="caution">
    <text evidence="1">The sequence shown here is derived from an EMBL/GenBank/DDBJ whole genome shotgun (WGS) entry which is preliminary data.</text>
</comment>
<evidence type="ECO:0008006" key="3">
    <source>
        <dbReference type="Google" id="ProtNLM"/>
    </source>
</evidence>
<name>N8QI85_9GAMM</name>
<dbReference type="CDD" id="cd02440">
    <property type="entry name" value="AdoMet_MTases"/>
    <property type="match status" value="1"/>
</dbReference>
<dbReference type="InterPro" id="IPR029063">
    <property type="entry name" value="SAM-dependent_MTases_sf"/>
</dbReference>
<dbReference type="AlphaFoldDB" id="N8QI85"/>
<evidence type="ECO:0000313" key="1">
    <source>
        <dbReference type="EMBL" id="ENU21004.1"/>
    </source>
</evidence>
<dbReference type="SUPFAM" id="SSF53335">
    <property type="entry name" value="S-adenosyl-L-methionine-dependent methyltransferases"/>
    <property type="match status" value="1"/>
</dbReference>
<dbReference type="Pfam" id="PF02353">
    <property type="entry name" value="CMAS"/>
    <property type="match status" value="1"/>
</dbReference>
<dbReference type="Gene3D" id="3.40.50.150">
    <property type="entry name" value="Vaccinia Virus protein VP39"/>
    <property type="match status" value="1"/>
</dbReference>